<comment type="caution">
    <text evidence="5">The sequence shown here is derived from an EMBL/GenBank/DDBJ whole genome shotgun (WGS) entry which is preliminary data.</text>
</comment>
<organism evidence="5 6">
    <name type="scientific">Nocardioides kribbensis</name>
    <dbReference type="NCBI Taxonomy" id="305517"/>
    <lineage>
        <taxon>Bacteria</taxon>
        <taxon>Bacillati</taxon>
        <taxon>Actinomycetota</taxon>
        <taxon>Actinomycetes</taxon>
        <taxon>Propionibacteriales</taxon>
        <taxon>Nocardioidaceae</taxon>
        <taxon>Nocardioides</taxon>
    </lineage>
</organism>
<evidence type="ECO:0000256" key="3">
    <source>
        <dbReference type="ARBA" id="ARBA00023002"/>
    </source>
</evidence>
<keyword evidence="3 4" id="KW-0560">Oxidoreductase</keyword>
<dbReference type="GO" id="GO:0004601">
    <property type="term" value="F:peroxidase activity"/>
    <property type="evidence" value="ECO:0007669"/>
    <property type="project" value="UniProtKB-KW"/>
</dbReference>
<dbReference type="PRINTS" id="PR01011">
    <property type="entry name" value="GLUTPROXDASE"/>
</dbReference>
<keyword evidence="2 4" id="KW-0575">Peroxidase</keyword>
<evidence type="ECO:0000256" key="2">
    <source>
        <dbReference type="ARBA" id="ARBA00022559"/>
    </source>
</evidence>
<proteinExistence type="inferred from homology"/>
<protein>
    <recommendedName>
        <fullName evidence="4">Glutathione peroxidase</fullName>
    </recommendedName>
</protein>
<dbReference type="PROSITE" id="PS51355">
    <property type="entry name" value="GLUTATHIONE_PEROXID_3"/>
    <property type="match status" value="1"/>
</dbReference>
<evidence type="ECO:0000313" key="5">
    <source>
        <dbReference type="EMBL" id="MEQ7847916.1"/>
    </source>
</evidence>
<dbReference type="PANTHER" id="PTHR11592:SF40">
    <property type="entry name" value="THIOREDOXIN_GLUTATHIONE PEROXIDASE BTUE"/>
    <property type="match status" value="1"/>
</dbReference>
<sequence length="162" mass="17319">MSILDAPIARLDGTPSTLREITGGRPALLVNVASRCGLTPQYAGLERLHEEVAPQGFTVVGLPCNQFAGQEPGSAEEIEEFCSATYGVTFPMTEKVEVNGEGRHPVYAELVRTPDEQGEAGDVSWNFEKFLLAADGTVVARFGPRVEPHDPRLVDAVAALVG</sequence>
<evidence type="ECO:0000256" key="4">
    <source>
        <dbReference type="RuleBase" id="RU000499"/>
    </source>
</evidence>
<name>A0ABV1NZG8_9ACTN</name>
<dbReference type="InterPro" id="IPR000889">
    <property type="entry name" value="Glutathione_peroxidase"/>
</dbReference>
<accession>A0ABV1NZG8</accession>
<dbReference type="Proteomes" id="UP001482520">
    <property type="component" value="Unassembled WGS sequence"/>
</dbReference>
<evidence type="ECO:0000256" key="1">
    <source>
        <dbReference type="ARBA" id="ARBA00006926"/>
    </source>
</evidence>
<dbReference type="RefSeq" id="WP_056865157.1">
    <property type="nucleotide sequence ID" value="NZ_BAAAMM010000020.1"/>
</dbReference>
<dbReference type="Pfam" id="PF00255">
    <property type="entry name" value="GSHPx"/>
    <property type="match status" value="1"/>
</dbReference>
<dbReference type="InterPro" id="IPR036249">
    <property type="entry name" value="Thioredoxin-like_sf"/>
</dbReference>
<evidence type="ECO:0000313" key="6">
    <source>
        <dbReference type="Proteomes" id="UP001482520"/>
    </source>
</evidence>
<dbReference type="EMBL" id="JBEGDP010000011">
    <property type="protein sequence ID" value="MEQ7847916.1"/>
    <property type="molecule type" value="Genomic_DNA"/>
</dbReference>
<dbReference type="Gene3D" id="3.40.30.10">
    <property type="entry name" value="Glutaredoxin"/>
    <property type="match status" value="1"/>
</dbReference>
<dbReference type="CDD" id="cd00340">
    <property type="entry name" value="GSH_Peroxidase"/>
    <property type="match status" value="1"/>
</dbReference>
<dbReference type="PIRSF" id="PIRSF000303">
    <property type="entry name" value="Glutathion_perox"/>
    <property type="match status" value="1"/>
</dbReference>
<dbReference type="PANTHER" id="PTHR11592">
    <property type="entry name" value="GLUTATHIONE PEROXIDASE"/>
    <property type="match status" value="1"/>
</dbReference>
<reference evidence="5 6" key="1">
    <citation type="submission" date="2024-02" db="EMBL/GenBank/DDBJ databases">
        <title>Full genome sequence of Nocardioides kribbensis.</title>
        <authorList>
            <person name="Poletto B.L."/>
            <person name="Silva G."/>
            <person name="Galante D."/>
            <person name="Campos K.R."/>
            <person name="Santos M.B.N."/>
            <person name="Sacchi C.T."/>
        </authorList>
    </citation>
    <scope>NUCLEOTIDE SEQUENCE [LARGE SCALE GENOMIC DNA]</scope>
    <source>
        <strain evidence="5 6">O4R</strain>
    </source>
</reference>
<keyword evidence="6" id="KW-1185">Reference proteome</keyword>
<comment type="similarity">
    <text evidence="1 4">Belongs to the glutathione peroxidase family.</text>
</comment>
<gene>
    <name evidence="5" type="ORF">V6R90_11565</name>
</gene>
<dbReference type="SUPFAM" id="SSF52833">
    <property type="entry name" value="Thioredoxin-like"/>
    <property type="match status" value="1"/>
</dbReference>